<dbReference type="Proteomes" id="UP000030763">
    <property type="component" value="Unassembled WGS sequence"/>
</dbReference>
<evidence type="ECO:0000313" key="9">
    <source>
        <dbReference type="EMBL" id="CDJ61581.1"/>
    </source>
</evidence>
<dbReference type="InterPro" id="IPR036249">
    <property type="entry name" value="Thioredoxin-like_sf"/>
</dbReference>
<dbReference type="AlphaFoldDB" id="U6MC42"/>
<dbReference type="CDD" id="cd06257">
    <property type="entry name" value="DnaJ"/>
    <property type="match status" value="1"/>
</dbReference>
<comment type="function">
    <text evidence="5">Plays an important role in regulating the size of autophagosomes during the formation process.</text>
</comment>
<dbReference type="PROSITE" id="PS00636">
    <property type="entry name" value="DNAJ_1"/>
    <property type="match status" value="1"/>
</dbReference>
<evidence type="ECO:0000256" key="5">
    <source>
        <dbReference type="ARBA" id="ARBA00035002"/>
    </source>
</evidence>
<feature type="domain" description="J" evidence="8">
    <location>
        <begin position="35"/>
        <end position="104"/>
    </location>
</feature>
<evidence type="ECO:0000256" key="6">
    <source>
        <dbReference type="ARBA" id="ARBA00035043"/>
    </source>
</evidence>
<evidence type="ECO:0000256" key="2">
    <source>
        <dbReference type="ARBA" id="ARBA00020920"/>
    </source>
</evidence>
<proteinExistence type="predicted"/>
<reference evidence="9" key="2">
    <citation type="submission" date="2013-10" db="EMBL/GenBank/DDBJ databases">
        <authorList>
            <person name="Aslett M."/>
        </authorList>
    </citation>
    <scope>NUCLEOTIDE SEQUENCE [LARGE SCALE GENOMIC DNA]</scope>
    <source>
        <strain evidence="9">Weybridge</strain>
    </source>
</reference>
<protein>
    <recommendedName>
        <fullName evidence="2">DnaJ homolog subfamily C member 10</fullName>
    </recommendedName>
    <alternativeName>
        <fullName evidence="3">DnaJ homolog subfamily C member 16</fullName>
    </alternativeName>
    <alternativeName>
        <fullName evidence="6">Endoplasmic reticulum DNA J domain-containing protein 8</fullName>
    </alternativeName>
</protein>
<gene>
    <name evidence="9" type="ORF">EMWEY_00042570</name>
</gene>
<keyword evidence="7" id="KW-0732">Signal</keyword>
<sequence>MRRMTRRIFSLLLLAFGGLSLPADSSSPPPQEAVSFYQLLKLHKGASDTDVKRAYRKLSLEHHPDRVKARDGDAKKAEEIFQQINKAYQVLSNSRTRRLFDTYGDLFETQESYYDHIEKHSIDELYFYKPGVYLLHAPNLDPLLRNSKYSWIVGFYQSGCGSCERKVSFFSALGAAAQKTKKVRLAMVNCMVSHLCHFFGIHELGQILLFPPKQEGGDVWDSQEYTGPLSVQAIIDQASELQPVFLEEASSDRHVKEELRKLEPSYLNYHQRLQQYLGLKFRV</sequence>
<dbReference type="InterPro" id="IPR052448">
    <property type="entry name" value="DnaJ_C16_autophagy_reg"/>
</dbReference>
<feature type="signal peptide" evidence="7">
    <location>
        <begin position="1"/>
        <end position="25"/>
    </location>
</feature>
<dbReference type="VEuPathDB" id="ToxoDB:EMWEY_00042570"/>
<dbReference type="InterPro" id="IPR036869">
    <property type="entry name" value="J_dom_sf"/>
</dbReference>
<dbReference type="InterPro" id="IPR013766">
    <property type="entry name" value="Thioredoxin_domain"/>
</dbReference>
<dbReference type="PROSITE" id="PS00194">
    <property type="entry name" value="THIOREDOXIN_1"/>
    <property type="match status" value="1"/>
</dbReference>
<name>U6MC42_EIMMA</name>
<dbReference type="InterPro" id="IPR001623">
    <property type="entry name" value="DnaJ_domain"/>
</dbReference>
<dbReference type="OrthoDB" id="345773at2759"/>
<dbReference type="GO" id="GO:0006914">
    <property type="term" value="P:autophagy"/>
    <property type="evidence" value="ECO:0007669"/>
    <property type="project" value="UniProtKB-KW"/>
</dbReference>
<comment type="subcellular location">
    <subcellularLocation>
        <location evidence="1">Endoplasmic reticulum membrane</location>
        <topology evidence="1">Single-pass type IV membrane protein</topology>
    </subcellularLocation>
</comment>
<accession>U6MC42</accession>
<dbReference type="Gene3D" id="1.10.287.110">
    <property type="entry name" value="DnaJ domain"/>
    <property type="match status" value="1"/>
</dbReference>
<dbReference type="GeneID" id="25338243"/>
<dbReference type="PROSITE" id="PS50076">
    <property type="entry name" value="DNAJ_2"/>
    <property type="match status" value="1"/>
</dbReference>
<dbReference type="Pfam" id="PF00226">
    <property type="entry name" value="DnaJ"/>
    <property type="match status" value="1"/>
</dbReference>
<evidence type="ECO:0000313" key="10">
    <source>
        <dbReference type="Proteomes" id="UP000030763"/>
    </source>
</evidence>
<dbReference type="SUPFAM" id="SSF52833">
    <property type="entry name" value="Thioredoxin-like"/>
    <property type="match status" value="1"/>
</dbReference>
<evidence type="ECO:0000256" key="1">
    <source>
        <dbReference type="ARBA" id="ARBA00004163"/>
    </source>
</evidence>
<evidence type="ECO:0000256" key="7">
    <source>
        <dbReference type="SAM" id="SignalP"/>
    </source>
</evidence>
<feature type="chain" id="PRO_5004675401" description="DnaJ homolog subfamily C member 10" evidence="7">
    <location>
        <begin position="26"/>
        <end position="283"/>
    </location>
</feature>
<dbReference type="PANTHER" id="PTHR44303">
    <property type="entry name" value="DNAJ HOMOLOG SUBFAMILY C MEMBER 16"/>
    <property type="match status" value="1"/>
</dbReference>
<dbReference type="OMA" id="CHAMRIH"/>
<keyword evidence="4" id="KW-0072">Autophagy</keyword>
<dbReference type="PRINTS" id="PR00625">
    <property type="entry name" value="JDOMAIN"/>
</dbReference>
<reference evidence="9" key="1">
    <citation type="submission" date="2013-10" db="EMBL/GenBank/DDBJ databases">
        <title>Genomic analysis of the causative agents of coccidiosis in chickens.</title>
        <authorList>
            <person name="Reid A.J."/>
            <person name="Blake D."/>
            <person name="Billington K."/>
            <person name="Browne H."/>
            <person name="Dunn M."/>
            <person name="Hung S."/>
            <person name="Kawahara F."/>
            <person name="Miranda-Saavedra D."/>
            <person name="Mourier T."/>
            <person name="Nagra H."/>
            <person name="Otto T.D."/>
            <person name="Rawlings N."/>
            <person name="Sanchez A."/>
            <person name="Sanders M."/>
            <person name="Subramaniam C."/>
            <person name="Tay Y."/>
            <person name="Dear P."/>
            <person name="Doerig C."/>
            <person name="Gruber A."/>
            <person name="Parkinson J."/>
            <person name="Shirley M."/>
            <person name="Wan K.L."/>
            <person name="Berriman M."/>
            <person name="Tomley F."/>
            <person name="Pain A."/>
        </authorList>
    </citation>
    <scope>NUCLEOTIDE SEQUENCE [LARGE SCALE GENOMIC DNA]</scope>
    <source>
        <strain evidence="9">Weybridge</strain>
    </source>
</reference>
<dbReference type="Gene3D" id="3.40.30.10">
    <property type="entry name" value="Glutaredoxin"/>
    <property type="match status" value="1"/>
</dbReference>
<organism evidence="9 10">
    <name type="scientific">Eimeria maxima</name>
    <name type="common">Coccidian parasite</name>
    <dbReference type="NCBI Taxonomy" id="5804"/>
    <lineage>
        <taxon>Eukaryota</taxon>
        <taxon>Sar</taxon>
        <taxon>Alveolata</taxon>
        <taxon>Apicomplexa</taxon>
        <taxon>Conoidasida</taxon>
        <taxon>Coccidia</taxon>
        <taxon>Eucoccidiorida</taxon>
        <taxon>Eimeriorina</taxon>
        <taxon>Eimeriidae</taxon>
        <taxon>Eimeria</taxon>
    </lineage>
</organism>
<dbReference type="SMART" id="SM00271">
    <property type="entry name" value="DnaJ"/>
    <property type="match status" value="1"/>
</dbReference>
<evidence type="ECO:0000256" key="4">
    <source>
        <dbReference type="ARBA" id="ARBA00023006"/>
    </source>
</evidence>
<dbReference type="RefSeq" id="XP_013338231.1">
    <property type="nucleotide sequence ID" value="XM_013482777.1"/>
</dbReference>
<dbReference type="PANTHER" id="PTHR44303:SF2">
    <property type="entry name" value="DNAJ HOMOLOG SUBFAMILY C MEMBER 16"/>
    <property type="match status" value="1"/>
</dbReference>
<keyword evidence="10" id="KW-1185">Reference proteome</keyword>
<evidence type="ECO:0000259" key="8">
    <source>
        <dbReference type="PROSITE" id="PS50076"/>
    </source>
</evidence>
<dbReference type="InterPro" id="IPR018253">
    <property type="entry name" value="DnaJ_domain_CS"/>
</dbReference>
<dbReference type="EMBL" id="HG722141">
    <property type="protein sequence ID" value="CDJ61581.1"/>
    <property type="molecule type" value="Genomic_DNA"/>
</dbReference>
<evidence type="ECO:0000256" key="3">
    <source>
        <dbReference type="ARBA" id="ARBA00020921"/>
    </source>
</evidence>
<dbReference type="InterPro" id="IPR017937">
    <property type="entry name" value="Thioredoxin_CS"/>
</dbReference>
<dbReference type="Pfam" id="PF00085">
    <property type="entry name" value="Thioredoxin"/>
    <property type="match status" value="1"/>
</dbReference>
<dbReference type="SUPFAM" id="SSF46565">
    <property type="entry name" value="Chaperone J-domain"/>
    <property type="match status" value="1"/>
</dbReference>
<dbReference type="GO" id="GO:0005789">
    <property type="term" value="C:endoplasmic reticulum membrane"/>
    <property type="evidence" value="ECO:0007669"/>
    <property type="project" value="UniProtKB-SubCell"/>
</dbReference>